<keyword evidence="10" id="KW-1043">Host membrane</keyword>
<keyword evidence="11 17" id="KW-1133">Transmembrane helix</keyword>
<dbReference type="Pfam" id="PF03563">
    <property type="entry name" value="Bunya_G2"/>
    <property type="match status" value="1"/>
</dbReference>
<keyword evidence="12 17" id="KW-0472">Membrane</keyword>
<accession>A0A1L3KPN1</accession>
<dbReference type="GO" id="GO:0044167">
    <property type="term" value="C:host cell endoplasmic reticulum membrane"/>
    <property type="evidence" value="ECO:0007669"/>
    <property type="project" value="UniProtKB-SubCell"/>
</dbReference>
<keyword evidence="13" id="KW-0325">Glycoprotein</keyword>
<keyword evidence="6 17" id="KW-0812">Transmembrane</keyword>
<feature type="domain" description="Bunyavirus glycoprotein G1" evidence="18">
    <location>
        <begin position="406"/>
        <end position="774"/>
    </location>
</feature>
<keyword evidence="8" id="KW-1040">Host Golgi apparatus</keyword>
<dbReference type="GO" id="GO:0046718">
    <property type="term" value="P:symbiont entry into host cell"/>
    <property type="evidence" value="ECO:0007669"/>
    <property type="project" value="UniProtKB-KW"/>
</dbReference>
<protein>
    <recommendedName>
        <fullName evidence="4">Envelopment polyprotein</fullName>
    </recommendedName>
    <alternativeName>
        <fullName evidence="16">M polyprotein</fullName>
    </alternativeName>
</protein>
<evidence type="ECO:0000256" key="17">
    <source>
        <dbReference type="SAM" id="Phobius"/>
    </source>
</evidence>
<dbReference type="GO" id="GO:0055036">
    <property type="term" value="C:virion membrane"/>
    <property type="evidence" value="ECO:0007669"/>
    <property type="project" value="UniProtKB-SubCell"/>
</dbReference>
<comment type="subcellular location">
    <subcellularLocation>
        <location evidence="2">Host Golgi apparatus membrane</location>
    </subcellularLocation>
    <subcellularLocation>
        <location evidence="3">Host endoplasmic reticulum membrane</location>
    </subcellularLocation>
    <subcellularLocation>
        <location evidence="1">Virion membrane</location>
    </subcellularLocation>
</comment>
<dbReference type="InterPro" id="IPR005168">
    <property type="entry name" value="Bunya_G2"/>
</dbReference>
<feature type="transmembrane region" description="Helical" evidence="17">
    <location>
        <begin position="247"/>
        <end position="266"/>
    </location>
</feature>
<evidence type="ECO:0000256" key="4">
    <source>
        <dbReference type="ARBA" id="ARBA00015294"/>
    </source>
</evidence>
<dbReference type="KEGG" id="vg:30671486"/>
<evidence type="ECO:0000256" key="9">
    <source>
        <dbReference type="ARBA" id="ARBA00022844"/>
    </source>
</evidence>
<evidence type="ECO:0000256" key="14">
    <source>
        <dbReference type="ARBA" id="ARBA00023184"/>
    </source>
</evidence>
<evidence type="ECO:0000313" key="21">
    <source>
        <dbReference type="Proteomes" id="UP000201604"/>
    </source>
</evidence>
<keyword evidence="15" id="KW-1160">Virus entry into host cell</keyword>
<evidence type="ECO:0000256" key="12">
    <source>
        <dbReference type="ARBA" id="ARBA00023136"/>
    </source>
</evidence>
<keyword evidence="14" id="KW-1038">Host endoplasmic reticulum</keyword>
<dbReference type="RefSeq" id="YP_009329880.1">
    <property type="nucleotide sequence ID" value="NC_032144.1"/>
</dbReference>
<name>A0A1L3KPN1_9VIRU</name>
<evidence type="ECO:0000256" key="11">
    <source>
        <dbReference type="ARBA" id="ARBA00022989"/>
    </source>
</evidence>
<reference evidence="20" key="1">
    <citation type="journal article" date="2016" name="Nature">
        <title>Redefining the invertebrate RNA virosphere.</title>
        <authorList>
            <person name="Shi M."/>
            <person name="Lin X.D."/>
            <person name="Tian J.H."/>
            <person name="Chen L.J."/>
            <person name="Chen X."/>
            <person name="Li C.X."/>
            <person name="Qin X.C."/>
            <person name="Li J."/>
            <person name="Cao J.P."/>
            <person name="Eden J.S."/>
            <person name="Buchmann J."/>
            <person name="Wang W."/>
            <person name="Xu J."/>
            <person name="Holmes E.C."/>
            <person name="Zhang Y.Z."/>
        </authorList>
    </citation>
    <scope>NUCLEOTIDE SEQUENCE [LARGE SCALE GENOMIC DNA]</scope>
    <source>
        <strain evidence="20">WLJQ100911</strain>
    </source>
</reference>
<evidence type="ECO:0000256" key="5">
    <source>
        <dbReference type="ARBA" id="ARBA00022581"/>
    </source>
</evidence>
<dbReference type="InterPro" id="IPR005167">
    <property type="entry name" value="Bunya_G1"/>
</dbReference>
<evidence type="ECO:0000256" key="16">
    <source>
        <dbReference type="ARBA" id="ARBA00031199"/>
    </source>
</evidence>
<dbReference type="GO" id="GO:0044178">
    <property type="term" value="C:host cell Golgi membrane"/>
    <property type="evidence" value="ECO:0007669"/>
    <property type="project" value="UniProtKB-SubCell"/>
</dbReference>
<evidence type="ECO:0000256" key="8">
    <source>
        <dbReference type="ARBA" id="ARBA00022812"/>
    </source>
</evidence>
<feature type="transmembrane region" description="Helical" evidence="17">
    <location>
        <begin position="330"/>
        <end position="350"/>
    </location>
</feature>
<evidence type="ECO:0000313" key="20">
    <source>
        <dbReference type="EMBL" id="APG79347.1"/>
    </source>
</evidence>
<dbReference type="OrthoDB" id="1168at10239"/>
<evidence type="ECO:0000256" key="10">
    <source>
        <dbReference type="ARBA" id="ARBA00022870"/>
    </source>
</evidence>
<evidence type="ECO:0000256" key="2">
    <source>
        <dbReference type="ARBA" id="ARBA00004217"/>
    </source>
</evidence>
<evidence type="ECO:0000256" key="1">
    <source>
        <dbReference type="ARBA" id="ARBA00004182"/>
    </source>
</evidence>
<keyword evidence="7" id="KW-1161">Viral attachment to host cell</keyword>
<keyword evidence="21" id="KW-1185">Reference proteome</keyword>
<evidence type="ECO:0000256" key="7">
    <source>
        <dbReference type="ARBA" id="ARBA00022804"/>
    </source>
</evidence>
<evidence type="ECO:0000256" key="3">
    <source>
        <dbReference type="ARBA" id="ARBA00004625"/>
    </source>
</evidence>
<evidence type="ECO:0000256" key="15">
    <source>
        <dbReference type="ARBA" id="ARBA00023296"/>
    </source>
</evidence>
<organism evidence="20">
    <name type="scientific">Wenling crustacean virus 9</name>
    <dbReference type="NCBI Taxonomy" id="1923492"/>
    <lineage>
        <taxon>Viruses</taxon>
        <taxon>Riboviria</taxon>
        <taxon>Orthornavirae</taxon>
        <taxon>Negarnaviricota</taxon>
        <taxon>Polyploviricotina</taxon>
        <taxon>Bunyaviricetes</taxon>
        <taxon>Elliovirales</taxon>
        <taxon>Cruliviridae</taxon>
        <taxon>Lincruvirus</taxon>
        <taxon>Lincruvirus wenlingense</taxon>
    </lineage>
</organism>
<evidence type="ECO:0000259" key="19">
    <source>
        <dbReference type="Pfam" id="PF03563"/>
    </source>
</evidence>
<dbReference type="GO" id="GO:0044003">
    <property type="term" value="P:symbiont-mediated perturbation of host process"/>
    <property type="evidence" value="ECO:0007669"/>
    <property type="project" value="InterPro"/>
</dbReference>
<evidence type="ECO:0000256" key="13">
    <source>
        <dbReference type="ARBA" id="ARBA00023180"/>
    </source>
</evidence>
<sequence>MYLQQLLAVLSLFAFNHTWAGTVCSTNDPDNPARTGCPKSLPGICRHVITTLDTQIYLYQNSTYVMTDKPDLFCDPYQAPWTRTTYKVADVDTIGNVMAYQTCQAAPERSFGLFQICPVFVTLTGDCTYKSINKHQFELSTSSRIVAIEMHGAINHRTTLLHTQVFTIPSITIGNNIVYINCGKNSWAMKIIEDPIDTCVHKYTEIYQYDFIAQLRCRHPVWFFTVIVVIIMLAVNKALIWTGLDSIVYPLYAALLAVLYQPILYISRRLFGCKYCLKTALIFHRCTLVCCGTNHYTKENLQQHKSNSQCCEYDTIYHAKYISRSFIPRTLNLILCVLILVILLPVSSAYTCNGTAVSGGHKIPKCGVSISSVSCGIVEAFYPDFTCQDLQFFGLIQGTNQIPTRRHKRSVTIEHPAFQTDLPRVKIDKRYAEPVSVQDAVITSTLLSGFLEVDIPGQLGESRMFKIQEEGMLSPTYVTISIAEAKCAHAVEKIYSTCDTQISVGDLKESCTGPTGDCSSNITAGMPSVRKIWPQVQNWGCEEPGCLSIYTGCLGATCTSNAKSDCADVLRVSNPKCEIKVCVTIHNKHECQILERDVEKGSIYATWTYQEPSRIIATNTYALYKNKLLTGPINDLGEFDFKFGSYQVVSPDITYFLGEPSASYQCHAVAYKDVSFNKCVRDTFHLSRALQHVQGLYIGPDKKSLYEQDLLLGVVTIRHKLRGLLINELETASTISLGAAKCIGHSGHLKGVNCTIGITSDSIGIAHIACDDLHISDGKVTVHPGHSVLSWFGFTDNVGHNIDNCTFKFRTRTLPFKTTIDSTPLAALNLLTDPYFASQTAHNQAPCTTFICTIWTSIADFFTGVFNTASIITGIIIVVLIVIALYLVIYGSIKAYHSFKQSYTAASKDYLKTA</sequence>
<dbReference type="Proteomes" id="UP000201604">
    <property type="component" value="Genome"/>
</dbReference>
<dbReference type="GeneID" id="30671486"/>
<proteinExistence type="predicted"/>
<dbReference type="EMBL" id="KX884857">
    <property type="protein sequence ID" value="APG79347.1"/>
    <property type="molecule type" value="Genomic_RNA"/>
</dbReference>
<feature type="transmembrane region" description="Helical" evidence="17">
    <location>
        <begin position="871"/>
        <end position="893"/>
    </location>
</feature>
<keyword evidence="5" id="KW-0945">Host-virus interaction</keyword>
<keyword evidence="9" id="KW-0946">Virion</keyword>
<dbReference type="GO" id="GO:0019062">
    <property type="term" value="P:virion attachment to host cell"/>
    <property type="evidence" value="ECO:0007669"/>
    <property type="project" value="UniProtKB-KW"/>
</dbReference>
<feature type="transmembrane region" description="Helical" evidence="17">
    <location>
        <begin position="221"/>
        <end position="241"/>
    </location>
</feature>
<dbReference type="Pfam" id="PF03557">
    <property type="entry name" value="Bunya_G1"/>
    <property type="match status" value="1"/>
</dbReference>
<evidence type="ECO:0000256" key="6">
    <source>
        <dbReference type="ARBA" id="ARBA00022692"/>
    </source>
</evidence>
<feature type="domain" description="Bunyavirus glycoprotein G2" evidence="19">
    <location>
        <begin position="173"/>
        <end position="319"/>
    </location>
</feature>
<evidence type="ECO:0000259" key="18">
    <source>
        <dbReference type="Pfam" id="PF03557"/>
    </source>
</evidence>